<evidence type="ECO:0000313" key="1">
    <source>
        <dbReference type="EMBL" id="VVC77032.1"/>
    </source>
</evidence>
<dbReference type="EMBL" id="LR699120">
    <property type="protein sequence ID" value="VVC77032.1"/>
    <property type="molecule type" value="Genomic_DNA"/>
</dbReference>
<dbReference type="RefSeq" id="WP_148340435.1">
    <property type="nucleotide sequence ID" value="NZ_LR699120.1"/>
</dbReference>
<keyword evidence="2" id="KW-1185">Reference proteome</keyword>
<sequence>MVSRFDNDSLKESAEAKYKILANKLSNAHSVEAQAALQALRIRLLSLMSHKYSVELFKLELLNLNDLDRADTLEKATDLVDQYTAIANFYDANYKTFSWMAKERFFIDHMKGGNLEAWNALLSRTISYKNLNSAQSTTFVLQVLAGVPARKVAKDVAAPAMPFQSEKVTRVSSSHLGAAAASCDKYRPRVSCELEHETNKPLSSALKIK</sequence>
<reference evidence="1 2" key="1">
    <citation type="submission" date="2019-08" db="EMBL/GenBank/DDBJ databases">
        <authorList>
            <person name="Guy L."/>
        </authorList>
    </citation>
    <scope>NUCLEOTIDE SEQUENCE [LARGE SCALE GENOMIC DNA]</scope>
    <source>
        <strain evidence="1 2">SGT-108</strain>
    </source>
</reference>
<gene>
    <name evidence="1" type="ORF">AQUSIP_23590</name>
</gene>
<evidence type="ECO:0000313" key="2">
    <source>
        <dbReference type="Proteomes" id="UP000324194"/>
    </source>
</evidence>
<name>A0A5E4PL92_9COXI</name>
<dbReference type="Proteomes" id="UP000324194">
    <property type="component" value="Chromosome 2"/>
</dbReference>
<accession>A0A5E4PL92</accession>
<organism evidence="1 2">
    <name type="scientific">Aquicella siphonis</name>
    <dbReference type="NCBI Taxonomy" id="254247"/>
    <lineage>
        <taxon>Bacteria</taxon>
        <taxon>Pseudomonadati</taxon>
        <taxon>Pseudomonadota</taxon>
        <taxon>Gammaproteobacteria</taxon>
        <taxon>Legionellales</taxon>
        <taxon>Coxiellaceae</taxon>
        <taxon>Aquicella</taxon>
    </lineage>
</organism>
<protein>
    <submittedName>
        <fullName evidence="1">Uncharacterized protein</fullName>
    </submittedName>
</protein>
<dbReference type="AlphaFoldDB" id="A0A5E4PL92"/>
<dbReference type="KEGG" id="asip:AQUSIP_23590"/>
<proteinExistence type="predicted"/>